<protein>
    <submittedName>
        <fullName evidence="2">VanZ family protein</fullName>
    </submittedName>
</protein>
<dbReference type="RefSeq" id="WP_266068406.1">
    <property type="nucleotide sequence ID" value="NZ_JAPJDA010000004.1"/>
</dbReference>
<name>A0A9X3HZQ8_9FLAO</name>
<organism evidence="2 3">
    <name type="scientific">Salinimicrobium profundisediminis</name>
    <dbReference type="NCBI Taxonomy" id="2994553"/>
    <lineage>
        <taxon>Bacteria</taxon>
        <taxon>Pseudomonadati</taxon>
        <taxon>Bacteroidota</taxon>
        <taxon>Flavobacteriia</taxon>
        <taxon>Flavobacteriales</taxon>
        <taxon>Flavobacteriaceae</taxon>
        <taxon>Salinimicrobium</taxon>
    </lineage>
</organism>
<dbReference type="PANTHER" id="PTHR28008">
    <property type="entry name" value="DOMAIN PROTEIN, PUTATIVE (AFU_ORTHOLOGUE AFUA_3G10980)-RELATED"/>
    <property type="match status" value="1"/>
</dbReference>
<dbReference type="NCBIfam" id="NF037970">
    <property type="entry name" value="vanZ_1"/>
    <property type="match status" value="1"/>
</dbReference>
<evidence type="ECO:0000313" key="2">
    <source>
        <dbReference type="EMBL" id="MCX2837200.1"/>
    </source>
</evidence>
<keyword evidence="1" id="KW-0472">Membrane</keyword>
<keyword evidence="1" id="KW-0812">Transmembrane</keyword>
<evidence type="ECO:0000256" key="1">
    <source>
        <dbReference type="SAM" id="Phobius"/>
    </source>
</evidence>
<sequence length="145" mass="16418">MPKNIQKLLRVKLLFFFPALIYTGLILYLSLINLADTPVKDLGMSDKTMHCGAYFGLGLLWMLFGLFTFEEKGLFKRIMFISLASVAFGIFIEVLQGVITSYRQPDLFDILANTIGVVVAAIVVWILRKNLTRLKAKINLVLMKN</sequence>
<keyword evidence="1" id="KW-1133">Transmembrane helix</keyword>
<dbReference type="AlphaFoldDB" id="A0A9X3HZQ8"/>
<keyword evidence="3" id="KW-1185">Reference proteome</keyword>
<gene>
    <name evidence="2" type="ORF">OQ279_03470</name>
</gene>
<feature type="transmembrane region" description="Helical" evidence="1">
    <location>
        <begin position="52"/>
        <end position="69"/>
    </location>
</feature>
<dbReference type="EMBL" id="JAPJDA010000004">
    <property type="protein sequence ID" value="MCX2837200.1"/>
    <property type="molecule type" value="Genomic_DNA"/>
</dbReference>
<comment type="caution">
    <text evidence="2">The sequence shown here is derived from an EMBL/GenBank/DDBJ whole genome shotgun (WGS) entry which is preliminary data.</text>
</comment>
<feature type="transmembrane region" description="Helical" evidence="1">
    <location>
        <begin position="12"/>
        <end position="32"/>
    </location>
</feature>
<feature type="transmembrane region" description="Helical" evidence="1">
    <location>
        <begin position="78"/>
        <end position="98"/>
    </location>
</feature>
<reference evidence="2" key="1">
    <citation type="submission" date="2022-11" db="EMBL/GenBank/DDBJ databases">
        <title>Salinimicrobium profundisediminis sp. nov., isolated from deep-sea sediment of the Mariana Trench.</title>
        <authorList>
            <person name="Fu H."/>
        </authorList>
    </citation>
    <scope>NUCLEOTIDE SEQUENCE</scope>
    <source>
        <strain evidence="2">MT39</strain>
    </source>
</reference>
<feature type="transmembrane region" description="Helical" evidence="1">
    <location>
        <begin position="110"/>
        <end position="127"/>
    </location>
</feature>
<proteinExistence type="predicted"/>
<accession>A0A9X3HZQ8</accession>
<evidence type="ECO:0000313" key="3">
    <source>
        <dbReference type="Proteomes" id="UP001148482"/>
    </source>
</evidence>
<dbReference type="PANTHER" id="PTHR28008:SF1">
    <property type="entry name" value="DOMAIN PROTEIN, PUTATIVE (AFU_ORTHOLOGUE AFUA_3G10980)-RELATED"/>
    <property type="match status" value="1"/>
</dbReference>
<dbReference type="Proteomes" id="UP001148482">
    <property type="component" value="Unassembled WGS sequence"/>
</dbReference>